<dbReference type="STRING" id="56408.A0A1E5RAV4"/>
<dbReference type="HAMAP" id="MF_00693">
    <property type="entry name" value="Transcrip_reg_TACO1"/>
    <property type="match status" value="1"/>
</dbReference>
<dbReference type="InterPro" id="IPR049083">
    <property type="entry name" value="TACO1_YebC_N"/>
</dbReference>
<dbReference type="Proteomes" id="UP000095728">
    <property type="component" value="Unassembled WGS sequence"/>
</dbReference>
<dbReference type="FunCoup" id="A0A1E5RAV4">
    <property type="interactions" value="322"/>
</dbReference>
<sequence length="297" mass="33524">MAFAQLIRKQLPQRKVAVSLLFSRHIHNTSWLYSGHSKWATIKHDKAKNDAERNKITNRMSQQITLAVKLGGSPDPNLNIRLQSAIEQAYKNNVTKRLIENAIKKGSGVSSSTEGEQLTYEGIGPGGVAFIVEAFTDNKNRTVAMVKSAFNKSDGNFSPSAYFFDRKGFIEIQPLKTDKDDFDVIMEKLLTEFEEGIEDLEELDSIPITSANAQEQAEEIHSNKVLEIICDPTVTNTLAKEIKEKLNYKIKKVSNGYKAKEDMMVVPQEEHMKKLNKLYTALDEIDDVSDFYTNAKE</sequence>
<dbReference type="EMBL" id="LPNM01000008">
    <property type="protein sequence ID" value="OEJ84032.1"/>
    <property type="molecule type" value="Genomic_DNA"/>
</dbReference>
<dbReference type="OrthoDB" id="2017544at2759"/>
<evidence type="ECO:0000313" key="6">
    <source>
        <dbReference type="Proteomes" id="UP000095728"/>
    </source>
</evidence>
<dbReference type="SUPFAM" id="SSF75625">
    <property type="entry name" value="YebC-like"/>
    <property type="match status" value="1"/>
</dbReference>
<dbReference type="GO" id="GO:0005739">
    <property type="term" value="C:mitochondrion"/>
    <property type="evidence" value="ECO:0007669"/>
    <property type="project" value="UniProtKB-SubCell"/>
</dbReference>
<dbReference type="Pfam" id="PF01709">
    <property type="entry name" value="Transcrip_reg"/>
    <property type="match status" value="1"/>
</dbReference>
<name>A0A1E5RAV4_9ASCO</name>
<comment type="similarity">
    <text evidence="2">Belongs to the TACO1 family.</text>
</comment>
<feature type="domain" description="TACO1/YebC-like second and third" evidence="3">
    <location>
        <begin position="116"/>
        <end position="295"/>
    </location>
</feature>
<protein>
    <submittedName>
        <fullName evidence="5">Putative transcriptional regulatory protein HAH1</fullName>
    </submittedName>
</protein>
<feature type="domain" description="TACO1/YebC-like N-terminal" evidence="4">
    <location>
        <begin position="37"/>
        <end position="108"/>
    </location>
</feature>
<comment type="caution">
    <text evidence="5">The sequence shown here is derived from an EMBL/GenBank/DDBJ whole genome shotgun (WGS) entry which is preliminary data.</text>
</comment>
<reference evidence="6" key="1">
    <citation type="journal article" date="2016" name="Genome Announc.">
        <title>Genome sequences of three species of Hanseniaspora isolated from spontaneous wine fermentations.</title>
        <authorList>
            <person name="Sternes P.R."/>
            <person name="Lee D."/>
            <person name="Kutyna D.R."/>
            <person name="Borneman A.R."/>
        </authorList>
    </citation>
    <scope>NUCLEOTIDE SEQUENCE [LARGE SCALE GENOMIC DNA]</scope>
    <source>
        <strain evidence="6">AWRI3579</strain>
    </source>
</reference>
<evidence type="ECO:0000256" key="1">
    <source>
        <dbReference type="ARBA" id="ARBA00004173"/>
    </source>
</evidence>
<dbReference type="InterPro" id="IPR029072">
    <property type="entry name" value="YebC-like"/>
</dbReference>
<evidence type="ECO:0000259" key="3">
    <source>
        <dbReference type="Pfam" id="PF01709"/>
    </source>
</evidence>
<dbReference type="AlphaFoldDB" id="A0A1E5RAV4"/>
<keyword evidence="6" id="KW-1185">Reference proteome</keyword>
<comment type="subcellular location">
    <subcellularLocation>
        <location evidence="1">Mitochondrion</location>
    </subcellularLocation>
</comment>
<dbReference type="InterPro" id="IPR017856">
    <property type="entry name" value="Integrase-like_N"/>
</dbReference>
<dbReference type="InterPro" id="IPR002876">
    <property type="entry name" value="Transcrip_reg_TACO1-like"/>
</dbReference>
<dbReference type="Gene3D" id="1.10.10.200">
    <property type="match status" value="1"/>
</dbReference>
<dbReference type="InterPro" id="IPR048300">
    <property type="entry name" value="TACO1_YebC-like_2nd/3rd_dom"/>
</dbReference>
<evidence type="ECO:0000259" key="4">
    <source>
        <dbReference type="Pfam" id="PF20772"/>
    </source>
</evidence>
<dbReference type="FunFam" id="1.10.10.200:FF:000002">
    <property type="entry name" value="Probable transcriptional regulatory protein CLM62_37755"/>
    <property type="match status" value="1"/>
</dbReference>
<dbReference type="Gene3D" id="3.30.70.980">
    <property type="match status" value="2"/>
</dbReference>
<dbReference type="InterPro" id="IPR026564">
    <property type="entry name" value="Transcrip_reg_TACO1-like_dom3"/>
</dbReference>
<organism evidence="5 6">
    <name type="scientific">Hanseniaspora osmophila</name>
    <dbReference type="NCBI Taxonomy" id="56408"/>
    <lineage>
        <taxon>Eukaryota</taxon>
        <taxon>Fungi</taxon>
        <taxon>Dikarya</taxon>
        <taxon>Ascomycota</taxon>
        <taxon>Saccharomycotina</taxon>
        <taxon>Saccharomycetes</taxon>
        <taxon>Saccharomycodales</taxon>
        <taxon>Saccharomycodaceae</taxon>
        <taxon>Hanseniaspora</taxon>
    </lineage>
</organism>
<dbReference type="PANTHER" id="PTHR12532">
    <property type="entry name" value="TRANSLATIONAL ACTIVATOR OF CYTOCHROME C OXIDASE 1"/>
    <property type="match status" value="1"/>
</dbReference>
<dbReference type="PANTHER" id="PTHR12532:SF0">
    <property type="entry name" value="TRANSLATIONAL ACTIVATOR OF CYTOCHROME C OXIDASE 1"/>
    <property type="match status" value="1"/>
</dbReference>
<gene>
    <name evidence="5" type="ORF">AWRI3579_g2723</name>
</gene>
<evidence type="ECO:0000256" key="2">
    <source>
        <dbReference type="ARBA" id="ARBA00008724"/>
    </source>
</evidence>
<dbReference type="InParanoid" id="A0A1E5RAV4"/>
<evidence type="ECO:0000313" key="5">
    <source>
        <dbReference type="EMBL" id="OEJ84032.1"/>
    </source>
</evidence>
<accession>A0A1E5RAV4</accession>
<proteinExistence type="inferred from homology"/>
<dbReference type="Pfam" id="PF20772">
    <property type="entry name" value="TACO1_YebC_N"/>
    <property type="match status" value="1"/>
</dbReference>